<dbReference type="InterPro" id="IPR036388">
    <property type="entry name" value="WH-like_DNA-bd_sf"/>
</dbReference>
<dbReference type="EMBL" id="JXST01000028">
    <property type="protein sequence ID" value="KIU15398.1"/>
    <property type="molecule type" value="Genomic_DNA"/>
</dbReference>
<dbReference type="CDD" id="cd06170">
    <property type="entry name" value="LuxR_C_like"/>
    <property type="match status" value="1"/>
</dbReference>
<dbReference type="Gene3D" id="1.10.3210.10">
    <property type="entry name" value="Hypothetical protein af1432"/>
    <property type="match status" value="2"/>
</dbReference>
<dbReference type="OrthoDB" id="9802066at2"/>
<dbReference type="Proteomes" id="UP000032221">
    <property type="component" value="Unassembled WGS sequence"/>
</dbReference>
<dbReference type="STRING" id="280871.TL10_19390"/>
<dbReference type="Gene3D" id="1.10.10.10">
    <property type="entry name" value="Winged helix-like DNA-binding domain superfamily/Winged helix DNA-binding domain"/>
    <property type="match status" value="1"/>
</dbReference>
<dbReference type="PANTHER" id="PTHR45228">
    <property type="entry name" value="CYCLIC DI-GMP PHOSPHODIESTERASE TM_0186-RELATED"/>
    <property type="match status" value="1"/>
</dbReference>
<dbReference type="AlphaFoldDB" id="A0A0D1J1F0"/>
<dbReference type="InterPro" id="IPR000792">
    <property type="entry name" value="Tscrpt_reg_LuxR_C"/>
</dbReference>
<dbReference type="SMART" id="SM00421">
    <property type="entry name" value="HTH_LUXR"/>
    <property type="match status" value="1"/>
</dbReference>
<dbReference type="PROSITE" id="PS00622">
    <property type="entry name" value="HTH_LUXR_1"/>
    <property type="match status" value="1"/>
</dbReference>
<sequence length="519" mass="55627">MAGTRTPDVRLAELIASLSLATDLGLGQPQEHVLRQTVIATRLAAAAGMAPEHQAAAFYVSLLAWMGCVADSHELAHWFGDDLQMRADSYQVDKAGPGMARFLLGHLAQGQPALQRITMVGRFLAQGAADMPKLFVSHCQTASDIADRLDLPAEVRAALLDAFERWDGKGVPGRARGTEIEPVMRVVHIADDAEVHHRTGGVEAALEMLRSRRETEFDPELVDLCCDRADEIFGGLDTVDAWGSVIHGCAPLDGTIRDADLTAVLRVFADYADLKSPWFLGYSRRVAELAAAAARSAGLSDDDVVLAERAALVHRIGAIGISTGIWNKPGPLTIAERERVRTVPYLTERVLCRQPRLCEIGAVAAASYERMDGSGYPRGLTGTAIPATARLLAAAAVYQALGEDRPHRVALSQADRAAVMQGEVTAGRLDGAAVGAVLTAAGCRTTRRPKMVAGLTGRELEVLELLVRGWSNRQIAQHLSITPRTVGTHVEHIYTKIGVSTRGAAAMFAMRHGLVNAAE</sequence>
<feature type="domain" description="HD-GYP" evidence="2">
    <location>
        <begin position="257"/>
        <end position="453"/>
    </location>
</feature>
<accession>A0A0D1J1F0</accession>
<dbReference type="PANTHER" id="PTHR45228:SF5">
    <property type="entry name" value="CYCLIC DI-GMP PHOSPHODIESTERASE VC_1348-RELATED"/>
    <property type="match status" value="1"/>
</dbReference>
<dbReference type="PATRIC" id="fig|280871.6.peg.4013"/>
<dbReference type="Pfam" id="PF00196">
    <property type="entry name" value="GerE"/>
    <property type="match status" value="1"/>
</dbReference>
<comment type="caution">
    <text evidence="3">The sequence shown here is derived from an EMBL/GenBank/DDBJ whole genome shotgun (WGS) entry which is preliminary data.</text>
</comment>
<dbReference type="InterPro" id="IPR052020">
    <property type="entry name" value="Cyclic_di-GMP/3'3'-cGAMP_PDE"/>
</dbReference>
<dbReference type="PROSITE" id="PS50043">
    <property type="entry name" value="HTH_LUXR_2"/>
    <property type="match status" value="1"/>
</dbReference>
<dbReference type="PRINTS" id="PR00038">
    <property type="entry name" value="HTHLUXR"/>
</dbReference>
<evidence type="ECO:0000313" key="3">
    <source>
        <dbReference type="EMBL" id="KIU15398.1"/>
    </source>
</evidence>
<dbReference type="GO" id="GO:0003677">
    <property type="term" value="F:DNA binding"/>
    <property type="evidence" value="ECO:0007669"/>
    <property type="project" value="InterPro"/>
</dbReference>
<dbReference type="SUPFAM" id="SSF46894">
    <property type="entry name" value="C-terminal effector domain of the bipartite response regulators"/>
    <property type="match status" value="1"/>
</dbReference>
<evidence type="ECO:0000259" key="1">
    <source>
        <dbReference type="PROSITE" id="PS50043"/>
    </source>
</evidence>
<protein>
    <submittedName>
        <fullName evidence="3">LuxR family transcriptional regulator</fullName>
    </submittedName>
</protein>
<dbReference type="GO" id="GO:0006355">
    <property type="term" value="P:regulation of DNA-templated transcription"/>
    <property type="evidence" value="ECO:0007669"/>
    <property type="project" value="InterPro"/>
</dbReference>
<dbReference type="InterPro" id="IPR016032">
    <property type="entry name" value="Sig_transdc_resp-reg_C-effctor"/>
</dbReference>
<evidence type="ECO:0000259" key="2">
    <source>
        <dbReference type="PROSITE" id="PS51832"/>
    </source>
</evidence>
<feature type="domain" description="HTH luxR-type" evidence="1">
    <location>
        <begin position="448"/>
        <end position="513"/>
    </location>
</feature>
<dbReference type="InterPro" id="IPR037522">
    <property type="entry name" value="HD_GYP_dom"/>
</dbReference>
<keyword evidence="4" id="KW-1185">Reference proteome</keyword>
<proteinExistence type="predicted"/>
<evidence type="ECO:0000313" key="4">
    <source>
        <dbReference type="Proteomes" id="UP000032221"/>
    </source>
</evidence>
<reference evidence="3 4" key="1">
    <citation type="submission" date="2015-01" db="EMBL/GenBank/DDBJ databases">
        <title>Genome sequence of Mycobacterium llatzerense and Mycobacterium immunogenum recovered from brain abscess.</title>
        <authorList>
            <person name="Greninger A.L."/>
            <person name="Langelier C."/>
            <person name="Cunningham G."/>
            <person name="Chiu C.Y."/>
            <person name="Miller S."/>
        </authorList>
    </citation>
    <scope>NUCLEOTIDE SEQUENCE [LARGE SCALE GENOMIC DNA]</scope>
    <source>
        <strain evidence="3 4">CLUC14</strain>
    </source>
</reference>
<dbReference type="RefSeq" id="WP_043986891.1">
    <property type="nucleotide sequence ID" value="NZ_JXST01000028.1"/>
</dbReference>
<organism evidence="3 4">
    <name type="scientific">Mycolicibacterium llatzerense</name>
    <dbReference type="NCBI Taxonomy" id="280871"/>
    <lineage>
        <taxon>Bacteria</taxon>
        <taxon>Bacillati</taxon>
        <taxon>Actinomycetota</taxon>
        <taxon>Actinomycetes</taxon>
        <taxon>Mycobacteriales</taxon>
        <taxon>Mycobacteriaceae</taxon>
        <taxon>Mycolicibacterium</taxon>
    </lineage>
</organism>
<dbReference type="Pfam" id="PF13487">
    <property type="entry name" value="HD_5"/>
    <property type="match status" value="2"/>
</dbReference>
<gene>
    <name evidence="3" type="ORF">TL10_19390</name>
</gene>
<name>A0A0D1J1F0_9MYCO</name>
<dbReference type="SUPFAM" id="SSF109604">
    <property type="entry name" value="HD-domain/PDEase-like"/>
    <property type="match status" value="2"/>
</dbReference>
<dbReference type="PROSITE" id="PS51832">
    <property type="entry name" value="HD_GYP"/>
    <property type="match status" value="1"/>
</dbReference>